<sequence>MITNFFSTLTSFTFTSAMSFNFTSFSNTDTNIFYERAYPVLENQAIQLTGDKLTKLVMGRATYFKPMHLWDKTSGSLTDFTTHFSFVIDSQNQPKFADGLAFFLSPNNSKIPMGAYGRVLGLTTQAEALNSVANPFVAVEFDIWSNSEWDPEGQHVGIDINSMKSVANVSWFSNITIMEGRRNEASISYNSSSYNLSVVFTGFENNRTIFQTLSHIVDLRNFLPEWVTFGFSAATGGESCAIHTIYTWNFSSSLEIDNDIISPADPSPALSSKKRYTTRLAVEFGVGGFILVVGSAMILFALWKMNRRHKEDDHALDEEFKKGTGPRRFSYNELAHATNGFNDKEKLGQGGFGGVYRGFLRDLDSIVAVKRVSDGSRQGIREYASEVKIISQLRHKNLVQLIGWCHERSRGHLLLVYDFMPNGSLDSHLFRNNALLIWEVRYKIVQDLASALLYLHEGWERCVLHRDIKSSNIMLDSNFNAKLGDFGLARLVDHDNASQITDLAGTKGYMDPECVTTRRASKESDIYSFGIVALELACGRKPVDHKATEDQIVMLDWVRVLYEKGETLSAVDQRLGGFDEQQMKCLLIVGLWCAHSKCNRRPSIREVVQVLNFEASLPLLQLDSPGSSNCTPVVNEATSFLSTSNGATDSKG</sequence>
<dbReference type="InterPro" id="IPR050528">
    <property type="entry name" value="L-type_Lectin-RKs"/>
</dbReference>
<dbReference type="Gene3D" id="1.10.510.10">
    <property type="entry name" value="Transferase(Phosphotransferase) domain 1"/>
    <property type="match status" value="1"/>
</dbReference>
<evidence type="ECO:0000256" key="3">
    <source>
        <dbReference type="ARBA" id="ARBA00008536"/>
    </source>
</evidence>
<evidence type="ECO:0000256" key="7">
    <source>
        <dbReference type="ARBA" id="ARBA00022679"/>
    </source>
</evidence>
<evidence type="ECO:0000256" key="13">
    <source>
        <dbReference type="ARBA" id="ARBA00022821"/>
    </source>
</evidence>
<reference evidence="25 26" key="1">
    <citation type="journal article" date="2023" name="G3 (Bethesda)">
        <title>A haplotype-resolved chromosome-scale genome for Quercus rubra L. provides insights into the genetics of adaptive traits for red oak species.</title>
        <authorList>
            <person name="Kapoor B."/>
            <person name="Jenkins J."/>
            <person name="Schmutz J."/>
            <person name="Zhebentyayeva T."/>
            <person name="Kuelheim C."/>
            <person name="Coggeshall M."/>
            <person name="Heim C."/>
            <person name="Lasky J.R."/>
            <person name="Leites L."/>
            <person name="Islam-Faridi N."/>
            <person name="Romero-Severson J."/>
            <person name="DeLeo V.L."/>
            <person name="Lucas S.M."/>
            <person name="Lazic D."/>
            <person name="Gailing O."/>
            <person name="Carlson J."/>
            <person name="Staton M."/>
        </authorList>
    </citation>
    <scope>NUCLEOTIDE SEQUENCE [LARGE SCALE GENOMIC DNA]</scope>
    <source>
        <strain evidence="25">Pseudo-F2</strain>
    </source>
</reference>
<dbReference type="PANTHER" id="PTHR27007">
    <property type="match status" value="1"/>
</dbReference>
<dbReference type="FunFam" id="3.30.200.20:FF:000168">
    <property type="entry name" value="L-type lectin-domain containing receptor kinase IX.1"/>
    <property type="match status" value="1"/>
</dbReference>
<dbReference type="InterPro" id="IPR000719">
    <property type="entry name" value="Prot_kinase_dom"/>
</dbReference>
<evidence type="ECO:0000256" key="23">
    <source>
        <dbReference type="SAM" id="Phobius"/>
    </source>
</evidence>
<dbReference type="FunFam" id="1.10.510.10:FF:000240">
    <property type="entry name" value="Lectin-domain containing receptor kinase A4.3"/>
    <property type="match status" value="1"/>
</dbReference>
<evidence type="ECO:0000256" key="5">
    <source>
        <dbReference type="ARBA" id="ARBA00022475"/>
    </source>
</evidence>
<evidence type="ECO:0000256" key="10">
    <source>
        <dbReference type="ARBA" id="ARBA00022734"/>
    </source>
</evidence>
<feature type="domain" description="Protein kinase" evidence="24">
    <location>
        <begin position="341"/>
        <end position="620"/>
    </location>
</feature>
<evidence type="ECO:0000313" key="25">
    <source>
        <dbReference type="EMBL" id="KAK4562305.1"/>
    </source>
</evidence>
<keyword evidence="10" id="KW-0430">Lectin</keyword>
<keyword evidence="18" id="KW-0325">Glycoprotein</keyword>
<evidence type="ECO:0000259" key="24">
    <source>
        <dbReference type="PROSITE" id="PS50011"/>
    </source>
</evidence>
<dbReference type="InterPro" id="IPR017441">
    <property type="entry name" value="Protein_kinase_ATP_BS"/>
</dbReference>
<keyword evidence="15 23" id="KW-1133">Transmembrane helix</keyword>
<keyword evidence="26" id="KW-1185">Reference proteome</keyword>
<evidence type="ECO:0000256" key="2">
    <source>
        <dbReference type="ARBA" id="ARBA00007606"/>
    </source>
</evidence>
<dbReference type="PROSITE" id="PS00108">
    <property type="entry name" value="PROTEIN_KINASE_ST"/>
    <property type="match status" value="1"/>
</dbReference>
<keyword evidence="12" id="KW-0418">Kinase</keyword>
<evidence type="ECO:0000256" key="20">
    <source>
        <dbReference type="ARBA" id="ARBA00058818"/>
    </source>
</evidence>
<dbReference type="InterPro" id="IPR008271">
    <property type="entry name" value="Ser/Thr_kinase_AS"/>
</dbReference>
<dbReference type="InterPro" id="IPR000985">
    <property type="entry name" value="Lectin_LegA_CS"/>
</dbReference>
<feature type="binding site" evidence="22">
    <location>
        <position position="370"/>
    </location>
    <ligand>
        <name>ATP</name>
        <dbReference type="ChEBI" id="CHEBI:30616"/>
    </ligand>
</feature>
<evidence type="ECO:0000256" key="11">
    <source>
        <dbReference type="ARBA" id="ARBA00022741"/>
    </source>
</evidence>
<evidence type="ECO:0000256" key="8">
    <source>
        <dbReference type="ARBA" id="ARBA00022692"/>
    </source>
</evidence>
<comment type="function">
    <text evidence="20">Promotes hydrogen peroxide H(2)O(2) production and cell death.</text>
</comment>
<dbReference type="Gene3D" id="2.60.120.200">
    <property type="match status" value="1"/>
</dbReference>
<dbReference type="CDD" id="cd06899">
    <property type="entry name" value="lectin_legume_LecRK_Arcelin_ConA"/>
    <property type="match status" value="1"/>
</dbReference>
<keyword evidence="5" id="KW-1003">Cell membrane</keyword>
<dbReference type="InterPro" id="IPR001220">
    <property type="entry name" value="Legume_lectin_dom"/>
</dbReference>
<comment type="subcellular location">
    <subcellularLocation>
        <location evidence="1">Cell membrane</location>
        <topology evidence="1">Single-pass type I membrane protein</topology>
    </subcellularLocation>
</comment>
<keyword evidence="7" id="KW-0808">Transferase</keyword>
<evidence type="ECO:0000256" key="12">
    <source>
        <dbReference type="ARBA" id="ARBA00022777"/>
    </source>
</evidence>
<keyword evidence="17" id="KW-0675">Receptor</keyword>
<comment type="similarity">
    <text evidence="2">Belongs to the leguminous lectin family.</text>
</comment>
<evidence type="ECO:0000256" key="16">
    <source>
        <dbReference type="ARBA" id="ARBA00023136"/>
    </source>
</evidence>
<dbReference type="SUPFAM" id="SSF49899">
    <property type="entry name" value="Concanavalin A-like lectins/glucanases"/>
    <property type="match status" value="1"/>
</dbReference>
<dbReference type="FunFam" id="2.60.120.200:FF:000103">
    <property type="entry name" value="L-type lectin-domain containing receptor kinase IX.1"/>
    <property type="match status" value="1"/>
</dbReference>
<evidence type="ECO:0000256" key="4">
    <source>
        <dbReference type="ARBA" id="ARBA00010217"/>
    </source>
</evidence>
<gene>
    <name evidence="25" type="ORF">RGQ29_004971</name>
</gene>
<evidence type="ECO:0000256" key="1">
    <source>
        <dbReference type="ARBA" id="ARBA00004251"/>
    </source>
</evidence>
<comment type="similarity">
    <text evidence="3">In the N-terminal section; belongs to the leguminous lectin family.</text>
</comment>
<dbReference type="EMBL" id="JAXUIC010000011">
    <property type="protein sequence ID" value="KAK4562305.1"/>
    <property type="molecule type" value="Genomic_DNA"/>
</dbReference>
<name>A0AAN7E306_QUERU</name>
<evidence type="ECO:0000256" key="21">
    <source>
        <dbReference type="ARBA" id="ARBA00063357"/>
    </source>
</evidence>
<keyword evidence="14 22" id="KW-0067">ATP-binding</keyword>
<evidence type="ECO:0000256" key="9">
    <source>
        <dbReference type="ARBA" id="ARBA00022729"/>
    </source>
</evidence>
<keyword evidence="6" id="KW-0723">Serine/threonine-protein kinase</keyword>
<evidence type="ECO:0000256" key="22">
    <source>
        <dbReference type="PROSITE-ProRule" id="PRU10141"/>
    </source>
</evidence>
<dbReference type="GO" id="GO:0005524">
    <property type="term" value="F:ATP binding"/>
    <property type="evidence" value="ECO:0007669"/>
    <property type="project" value="UniProtKB-UniRule"/>
</dbReference>
<dbReference type="InterPro" id="IPR011009">
    <property type="entry name" value="Kinase-like_dom_sf"/>
</dbReference>
<evidence type="ECO:0000256" key="19">
    <source>
        <dbReference type="ARBA" id="ARBA00058054"/>
    </source>
</evidence>
<comment type="subunit">
    <text evidence="21">Interacts with ABCG40.</text>
</comment>
<dbReference type="PROSITE" id="PS00107">
    <property type="entry name" value="PROTEIN_KINASE_ATP"/>
    <property type="match status" value="1"/>
</dbReference>
<keyword evidence="16 23" id="KW-0472">Membrane</keyword>
<comment type="similarity">
    <text evidence="4">In the C-terminal section; belongs to the protein kinase superfamily. Ser/Thr protein kinase family.</text>
</comment>
<keyword evidence="9" id="KW-0732">Signal</keyword>
<evidence type="ECO:0000256" key="14">
    <source>
        <dbReference type="ARBA" id="ARBA00022840"/>
    </source>
</evidence>
<organism evidence="25 26">
    <name type="scientific">Quercus rubra</name>
    <name type="common">Northern red oak</name>
    <name type="synonym">Quercus borealis</name>
    <dbReference type="NCBI Taxonomy" id="3512"/>
    <lineage>
        <taxon>Eukaryota</taxon>
        <taxon>Viridiplantae</taxon>
        <taxon>Streptophyta</taxon>
        <taxon>Embryophyta</taxon>
        <taxon>Tracheophyta</taxon>
        <taxon>Spermatophyta</taxon>
        <taxon>Magnoliopsida</taxon>
        <taxon>eudicotyledons</taxon>
        <taxon>Gunneridae</taxon>
        <taxon>Pentapetalae</taxon>
        <taxon>rosids</taxon>
        <taxon>fabids</taxon>
        <taxon>Fagales</taxon>
        <taxon>Fagaceae</taxon>
        <taxon>Quercus</taxon>
    </lineage>
</organism>
<keyword evidence="11 22" id="KW-0547">Nucleotide-binding</keyword>
<comment type="function">
    <text evidence="19">Involved in resistance response to the pathogenic oomycetes Phytophthora infestans and Phytophthora capsici.</text>
</comment>
<dbReference type="GO" id="GO:0009626">
    <property type="term" value="P:plant-type hypersensitive response"/>
    <property type="evidence" value="ECO:0007669"/>
    <property type="project" value="UniProtKB-ARBA"/>
</dbReference>
<evidence type="ECO:0000256" key="15">
    <source>
        <dbReference type="ARBA" id="ARBA00022989"/>
    </source>
</evidence>
<keyword evidence="13" id="KW-0611">Plant defense</keyword>
<keyword evidence="8 23" id="KW-0812">Transmembrane</keyword>
<dbReference type="Gene3D" id="3.30.200.20">
    <property type="entry name" value="Phosphorylase Kinase, domain 1"/>
    <property type="match status" value="1"/>
</dbReference>
<evidence type="ECO:0000313" key="26">
    <source>
        <dbReference type="Proteomes" id="UP001324115"/>
    </source>
</evidence>
<evidence type="ECO:0000256" key="6">
    <source>
        <dbReference type="ARBA" id="ARBA00022527"/>
    </source>
</evidence>
<accession>A0AAN7E306</accession>
<evidence type="ECO:0000256" key="17">
    <source>
        <dbReference type="ARBA" id="ARBA00023170"/>
    </source>
</evidence>
<proteinExistence type="inferred from homology"/>
<protein>
    <recommendedName>
        <fullName evidence="24">Protein kinase domain-containing protein</fullName>
    </recommendedName>
</protein>
<dbReference type="SUPFAM" id="SSF56112">
    <property type="entry name" value="Protein kinase-like (PK-like)"/>
    <property type="match status" value="1"/>
</dbReference>
<dbReference type="SMART" id="SM00220">
    <property type="entry name" value="S_TKc"/>
    <property type="match status" value="1"/>
</dbReference>
<dbReference type="CDD" id="cd14066">
    <property type="entry name" value="STKc_IRAK"/>
    <property type="match status" value="1"/>
</dbReference>
<dbReference type="GO" id="GO:0004674">
    <property type="term" value="F:protein serine/threonine kinase activity"/>
    <property type="evidence" value="ECO:0007669"/>
    <property type="project" value="UniProtKB-KW"/>
</dbReference>
<feature type="transmembrane region" description="Helical" evidence="23">
    <location>
        <begin position="280"/>
        <end position="303"/>
    </location>
</feature>
<dbReference type="Proteomes" id="UP001324115">
    <property type="component" value="Unassembled WGS sequence"/>
</dbReference>
<dbReference type="GO" id="GO:0030246">
    <property type="term" value="F:carbohydrate binding"/>
    <property type="evidence" value="ECO:0007669"/>
    <property type="project" value="UniProtKB-KW"/>
</dbReference>
<dbReference type="Pfam" id="PF00069">
    <property type="entry name" value="Pkinase"/>
    <property type="match status" value="1"/>
</dbReference>
<dbReference type="PROSITE" id="PS00308">
    <property type="entry name" value="LECTIN_LEGUME_ALPHA"/>
    <property type="match status" value="1"/>
</dbReference>
<dbReference type="AlphaFoldDB" id="A0AAN7E306"/>
<dbReference type="GO" id="GO:0005886">
    <property type="term" value="C:plasma membrane"/>
    <property type="evidence" value="ECO:0007669"/>
    <property type="project" value="UniProtKB-SubCell"/>
</dbReference>
<comment type="caution">
    <text evidence="25">The sequence shown here is derived from an EMBL/GenBank/DDBJ whole genome shotgun (WGS) entry which is preliminary data.</text>
</comment>
<evidence type="ECO:0000256" key="18">
    <source>
        <dbReference type="ARBA" id="ARBA00023180"/>
    </source>
</evidence>
<dbReference type="Pfam" id="PF00139">
    <property type="entry name" value="Lectin_legB"/>
    <property type="match status" value="1"/>
</dbReference>
<dbReference type="InterPro" id="IPR013320">
    <property type="entry name" value="ConA-like_dom_sf"/>
</dbReference>
<dbReference type="PROSITE" id="PS50011">
    <property type="entry name" value="PROTEIN_KINASE_DOM"/>
    <property type="match status" value="1"/>
</dbReference>
<dbReference type="GO" id="GO:0002229">
    <property type="term" value="P:defense response to oomycetes"/>
    <property type="evidence" value="ECO:0007669"/>
    <property type="project" value="UniProtKB-ARBA"/>
</dbReference>